<sequence length="389" mass="40982">MPVLVEYERLSHPGRVNSAPTPHTVSPIADGATVRTRGGANPALARIVSEFEGAGSGYLAACTGGLPPSSAVLAAQDDLALWRSGAATPLHYDAAVTRVRSAFARIAGVDPARVAIGSQTSAFVAMIAASVPDGAEVLCVDGDFSSVVFPFLQHERRGVRVRHVPLAALPDAVSDETWLVAYSLVQSATGEVADARSIRAAADRAGARVLCDATQAAGWLPLESWTADAIVCHTYKWLCAPRGVCLLAVDEDFARELIPVQAGWYAGDDPWASCYGPSAPLATDARRFDVSPAWQAMAGAAPALELFAETDIHAVFKHDVTLADALSEAVGTDARGSAIVTWHDPDREDLARMTAAGIVASGRAGRARVAFHVWNDESDLDRVLRALAR</sequence>
<dbReference type="InterPro" id="IPR015422">
    <property type="entry name" value="PyrdxlP-dep_Trfase_small"/>
</dbReference>
<keyword evidence="2" id="KW-0808">Transferase</keyword>
<dbReference type="Gene3D" id="3.90.1150.10">
    <property type="entry name" value="Aspartate Aminotransferase, domain 1"/>
    <property type="match status" value="1"/>
</dbReference>
<dbReference type="PANTHER" id="PTHR43586:SF21">
    <property type="entry name" value="PYRIDOXAL PHOSPHATE (PLP)-DEPENDENT ASPARTATE AMINOTRANSFERASE SUPERFAMILY"/>
    <property type="match status" value="1"/>
</dbReference>
<dbReference type="InterPro" id="IPR015424">
    <property type="entry name" value="PyrdxlP-dep_Trfase"/>
</dbReference>
<dbReference type="KEGG" id="huw:FPZ11_05025"/>
<dbReference type="Gene3D" id="3.40.640.10">
    <property type="entry name" value="Type I PLP-dependent aspartate aminotransferase-like (Major domain)"/>
    <property type="match status" value="1"/>
</dbReference>
<dbReference type="SUPFAM" id="SSF53383">
    <property type="entry name" value="PLP-dependent transferases"/>
    <property type="match status" value="1"/>
</dbReference>
<evidence type="ECO:0000259" key="1">
    <source>
        <dbReference type="Pfam" id="PF00266"/>
    </source>
</evidence>
<dbReference type="InterPro" id="IPR015421">
    <property type="entry name" value="PyrdxlP-dep_Trfase_major"/>
</dbReference>
<gene>
    <name evidence="2" type="ORF">FPZ11_05025</name>
</gene>
<dbReference type="AlphaFoldDB" id="A0A5B8M2A3"/>
<dbReference type="InterPro" id="IPR000192">
    <property type="entry name" value="Aminotrans_V_dom"/>
</dbReference>
<keyword evidence="3" id="KW-1185">Reference proteome</keyword>
<dbReference type="Proteomes" id="UP000320216">
    <property type="component" value="Chromosome"/>
</dbReference>
<dbReference type="GO" id="GO:0008483">
    <property type="term" value="F:transaminase activity"/>
    <property type="evidence" value="ECO:0007669"/>
    <property type="project" value="UniProtKB-KW"/>
</dbReference>
<proteinExistence type="predicted"/>
<dbReference type="EMBL" id="CP042305">
    <property type="protein sequence ID" value="QDZ14211.1"/>
    <property type="molecule type" value="Genomic_DNA"/>
</dbReference>
<name>A0A5B8M2A3_9MICO</name>
<dbReference type="PANTHER" id="PTHR43586">
    <property type="entry name" value="CYSTEINE DESULFURASE"/>
    <property type="match status" value="1"/>
</dbReference>
<accession>A0A5B8M2A3</accession>
<evidence type="ECO:0000313" key="3">
    <source>
        <dbReference type="Proteomes" id="UP000320216"/>
    </source>
</evidence>
<keyword evidence="2" id="KW-0032">Aminotransferase</keyword>
<dbReference type="Pfam" id="PF00266">
    <property type="entry name" value="Aminotran_5"/>
    <property type="match status" value="1"/>
</dbReference>
<protein>
    <submittedName>
        <fullName evidence="2">Aminotransferase class V-fold PLP-dependent enzyme</fullName>
    </submittedName>
</protein>
<organism evidence="2 3">
    <name type="scientific">Humibacter ginsenosidimutans</name>
    <dbReference type="NCBI Taxonomy" id="2599293"/>
    <lineage>
        <taxon>Bacteria</taxon>
        <taxon>Bacillati</taxon>
        <taxon>Actinomycetota</taxon>
        <taxon>Actinomycetes</taxon>
        <taxon>Micrococcales</taxon>
        <taxon>Microbacteriaceae</taxon>
        <taxon>Humibacter</taxon>
    </lineage>
</organism>
<feature type="domain" description="Aminotransferase class V" evidence="1">
    <location>
        <begin position="95"/>
        <end position="329"/>
    </location>
</feature>
<evidence type="ECO:0000313" key="2">
    <source>
        <dbReference type="EMBL" id="QDZ14211.1"/>
    </source>
</evidence>
<dbReference type="OrthoDB" id="250246at2"/>
<reference evidence="2 3" key="1">
    <citation type="submission" date="2019-07" db="EMBL/GenBank/DDBJ databases">
        <title>Full genome sequence of Humibacter sp. WJ7-1.</title>
        <authorList>
            <person name="Im W.-T."/>
        </authorList>
    </citation>
    <scope>NUCLEOTIDE SEQUENCE [LARGE SCALE GENOMIC DNA]</scope>
    <source>
        <strain evidence="2 3">WJ7-1</strain>
    </source>
</reference>